<dbReference type="PANTHER" id="PTHR33321">
    <property type="match status" value="1"/>
</dbReference>
<protein>
    <submittedName>
        <fullName evidence="3">Uncharacterized protein</fullName>
    </submittedName>
</protein>
<reference evidence="2" key="4">
    <citation type="submission" date="2023-07" db="EMBL/GenBank/DDBJ databases">
        <authorList>
            <person name="Myburg A.A."/>
            <person name="Grattapaglia D."/>
            <person name="Tuskan G.A."/>
            <person name="Hellsten U."/>
            <person name="Hayes R.D."/>
            <person name="Grimwood J."/>
            <person name="Jenkins J."/>
            <person name="Lindquist E."/>
            <person name="Tice H."/>
            <person name="Bauer D."/>
            <person name="Goodstein D.M."/>
            <person name="Dubchak I."/>
            <person name="Poliakov A."/>
            <person name="Mizrachi E."/>
            <person name="Kullan A.R."/>
            <person name="Hussey S.G."/>
            <person name="Pinard D."/>
            <person name="Van D.M."/>
            <person name="Singh P."/>
            <person name="Van J.I."/>
            <person name="Silva-Junior O.B."/>
            <person name="Togawa R.C."/>
            <person name="Pappas M.R."/>
            <person name="Faria D.A."/>
            <person name="Sansaloni C.P."/>
            <person name="Petroli C.D."/>
            <person name="Yang X."/>
            <person name="Ranjan P."/>
            <person name="Tschaplinski T.J."/>
            <person name="Ye C.Y."/>
            <person name="Li T."/>
            <person name="Sterck L."/>
            <person name="Vanneste K."/>
            <person name="Murat F."/>
            <person name="Soler M."/>
            <person name="Clemente H.S."/>
            <person name="Saidi N."/>
            <person name="Cassan-Wang H."/>
            <person name="Dunand C."/>
            <person name="Hefer C.A."/>
            <person name="Bornberg-Bauer E."/>
            <person name="Kersting A.R."/>
            <person name="Vining K."/>
            <person name="Amarasinghe V."/>
            <person name="Ranik M."/>
            <person name="Naithani S."/>
            <person name="Elser J."/>
            <person name="Boyd A.E."/>
            <person name="Liston A."/>
            <person name="Spatafora J.W."/>
            <person name="Dharmwardhana P."/>
            <person name="Raja R."/>
            <person name="Sullivan C."/>
            <person name="Romanel E."/>
            <person name="Alves-Ferreira M."/>
            <person name="Kulheim C."/>
            <person name="Foley W."/>
            <person name="Carocha V."/>
            <person name="Paiva J."/>
            <person name="Kudrna D."/>
            <person name="Brommonschenkel S.H."/>
            <person name="Pasquali G."/>
            <person name="Byrne M."/>
            <person name="Rigault P."/>
            <person name="Tibbits J."/>
            <person name="Spokevicius A."/>
            <person name="Jones R.C."/>
            <person name="Steane D.A."/>
            <person name="Vaillancourt R.E."/>
            <person name="Potts B.M."/>
            <person name="Joubert F."/>
            <person name="Barry K."/>
            <person name="Pappas G.J."/>
            <person name="Strauss S.H."/>
            <person name="Jaiswal P."/>
            <person name="Grima-Pettenati J."/>
            <person name="Salse J."/>
            <person name="Van D.P."/>
            <person name="Rokhsar D.S."/>
            <person name="Schmutz J."/>
        </authorList>
    </citation>
    <scope>NUCLEOTIDE SEQUENCE</scope>
    <source>
        <tissue evidence="2">Leaf extractions</tissue>
    </source>
</reference>
<evidence type="ECO:0000313" key="3">
    <source>
        <dbReference type="EMBL" id="KCW45368.1"/>
    </source>
</evidence>
<dbReference type="Gramene" id="KCW45368">
    <property type="protein sequence ID" value="KCW45368"/>
    <property type="gene ID" value="EUGRSUZ_L00955"/>
</dbReference>
<dbReference type="Proteomes" id="UP000030711">
    <property type="component" value="Unassembled WGS sequence"/>
</dbReference>
<dbReference type="AlphaFoldDB" id="A0A058ZU85"/>
<feature type="signal peptide" evidence="1">
    <location>
        <begin position="1"/>
        <end position="22"/>
    </location>
</feature>
<dbReference type="Pfam" id="PF04450">
    <property type="entry name" value="BSP"/>
    <property type="match status" value="1"/>
</dbReference>
<dbReference type="EMBL" id="KK198836">
    <property type="protein sequence ID" value="KCW45368.1"/>
    <property type="molecule type" value="Genomic_DNA"/>
</dbReference>
<dbReference type="InParanoid" id="A0A058ZU85"/>
<dbReference type="PANTHER" id="PTHR33321:SF21">
    <property type="entry name" value="BASIC SECRETORY PROTEASE"/>
    <property type="match status" value="1"/>
</dbReference>
<sequence length="207" mass="23957">MSRTHFLGVALLFLVAFPPAHAVKYRVVDRTGYITGCNRFKTEIGSFYTRQLMRAASSFIWLTFNESIGERKDHDQVTLVIHGFQWSFRKILFHEMTHVWQQYGNGKAPRGLVNGIADYMRLRAGLAPKKWAQRGSGLRWDESYAVMAYFLDHCNGLKNGFVAELNSLMEDDYSDEFFSVMLGKTVDEFWMDYKTELDLPVELSKVE</sequence>
<dbReference type="EMBL" id="MU848321">
    <property type="protein sequence ID" value="KAK2632876.1"/>
    <property type="molecule type" value="Genomic_DNA"/>
</dbReference>
<name>A0A058ZU85_EUCGR</name>
<gene>
    <name evidence="3" type="ORF">EUGRSUZ_L00955</name>
</gene>
<keyword evidence="1" id="KW-0732">Signal</keyword>
<feature type="chain" id="PRO_5042325752" evidence="1">
    <location>
        <begin position="23"/>
        <end position="207"/>
    </location>
</feature>
<proteinExistence type="predicted"/>
<evidence type="ECO:0000313" key="4">
    <source>
        <dbReference type="Proteomes" id="UP000030711"/>
    </source>
</evidence>
<keyword evidence="4" id="KW-1185">Reference proteome</keyword>
<dbReference type="STRING" id="71139.A0A058ZU85"/>
<organism evidence="3">
    <name type="scientific">Eucalyptus grandis</name>
    <name type="common">Flooded gum</name>
    <dbReference type="NCBI Taxonomy" id="71139"/>
    <lineage>
        <taxon>Eukaryota</taxon>
        <taxon>Viridiplantae</taxon>
        <taxon>Streptophyta</taxon>
        <taxon>Embryophyta</taxon>
        <taxon>Tracheophyta</taxon>
        <taxon>Spermatophyta</taxon>
        <taxon>Magnoliopsida</taxon>
        <taxon>eudicotyledons</taxon>
        <taxon>Gunneridae</taxon>
        <taxon>Pentapetalae</taxon>
        <taxon>rosids</taxon>
        <taxon>malvids</taxon>
        <taxon>Myrtales</taxon>
        <taxon>Myrtaceae</taxon>
        <taxon>Myrtoideae</taxon>
        <taxon>Eucalypteae</taxon>
        <taxon>Eucalyptus</taxon>
    </lineage>
</organism>
<evidence type="ECO:0000313" key="2">
    <source>
        <dbReference type="EMBL" id="KAK2632876.1"/>
    </source>
</evidence>
<dbReference type="OMA" id="FMWSTIL"/>
<dbReference type="eggNOG" id="ENOG502QURC">
    <property type="taxonomic scope" value="Eukaryota"/>
</dbReference>
<evidence type="ECO:0000256" key="1">
    <source>
        <dbReference type="SAM" id="SignalP"/>
    </source>
</evidence>
<accession>A0A058ZU85</accession>
<reference evidence="2" key="3">
    <citation type="submission" date="2023-04" db="EMBL/GenBank/DDBJ databases">
        <title>WGS assembly of Eucalyptus grandis.</title>
        <authorList>
            <person name="Myburg A."/>
            <person name="Grattapaglia D."/>
            <person name="Tuskan G."/>
            <person name="Hellsten U."/>
            <person name="Hayes R."/>
            <person name="Grimwood J."/>
            <person name="Jenkins J."/>
            <person name="Lindquist E."/>
            <person name="Tice H."/>
            <person name="Bauer D."/>
            <person name="Goodstein D."/>
            <person name="Dubchak I."/>
            <person name="Poliakov A."/>
            <person name="Mizrachi E."/>
            <person name="Kullan A."/>
            <person name="Hussey S."/>
            <person name="Pinard D."/>
            <person name="Van D."/>
            <person name="Singh P."/>
            <person name="Van J."/>
            <person name="Silva-Junior O."/>
            <person name="Togawa R."/>
            <person name="Pappas M."/>
            <person name="Faria D."/>
            <person name="Sansaloni C."/>
            <person name="Petroli C."/>
            <person name="Yang X."/>
            <person name="Ranjan P."/>
            <person name="Tschaplinski T."/>
            <person name="Ye C."/>
            <person name="Li T."/>
            <person name="Sterck L."/>
            <person name="Vanneste K."/>
            <person name="Murat F."/>
            <person name="Soler M."/>
            <person name="Clemente H."/>
            <person name="Saidi N."/>
            <person name="Cassan-Wang H."/>
            <person name="Dunand C."/>
            <person name="Hefer C."/>
            <person name="Bornberg-Bauer E."/>
            <person name="Kersting A."/>
            <person name="Vining K."/>
            <person name="Amarasinghe V."/>
            <person name="Ranik M."/>
            <person name="Naithani S."/>
            <person name="Elser J."/>
            <person name="Boyd A."/>
            <person name="Liston A."/>
            <person name="Spatafora J."/>
            <person name="Dharmwardhana P."/>
            <person name="Raja R."/>
            <person name="Sullivan C."/>
            <person name="Romanel E."/>
            <person name="Alves-Ferreira M."/>
            <person name="Kulheim C."/>
            <person name="Foley W."/>
            <person name="Carocha V."/>
            <person name="Paiva J."/>
            <person name="Kudrna D."/>
            <person name="Brommonschenkel S."/>
            <person name="Pasquali G."/>
            <person name="Byrne M."/>
            <person name="Rigault P."/>
            <person name="Tibbits J."/>
            <person name="Spokevicius A."/>
            <person name="Jones R."/>
            <person name="Steane D."/>
            <person name="Vaillancourt R."/>
            <person name="Potts B."/>
            <person name="Joubert F."/>
            <person name="Barry K."/>
            <person name="Pappas G."/>
            <person name="Strauss S."/>
            <person name="Jaiswal P."/>
            <person name="Grima-Pettenati J."/>
            <person name="Salse J."/>
            <person name="Van D."/>
            <person name="Rokhsar D."/>
            <person name="Schmutz J."/>
        </authorList>
    </citation>
    <scope>NUCLEOTIDE SEQUENCE</scope>
    <source>
        <tissue evidence="2">Leaf extractions</tissue>
    </source>
</reference>
<dbReference type="InterPro" id="IPR007541">
    <property type="entry name" value="Uncharacterised_BSP"/>
</dbReference>
<reference evidence="3" key="1">
    <citation type="submission" date="2013-07" db="EMBL/GenBank/DDBJ databases">
        <title>The genome of Eucalyptus grandis.</title>
        <authorList>
            <person name="Schmutz J."/>
            <person name="Hayes R."/>
            <person name="Myburg A."/>
            <person name="Tuskan G."/>
            <person name="Grattapaglia D."/>
            <person name="Rokhsar D.S."/>
        </authorList>
    </citation>
    <scope>NUCLEOTIDE SEQUENCE</scope>
    <source>
        <tissue evidence="3">Leaf extractions</tissue>
    </source>
</reference>
<reference evidence="2" key="2">
    <citation type="journal article" date="2014" name="Nature">
        <title>The genome of Eucalyptus grandis.</title>
        <authorList>
            <person name="Myburg A.A."/>
            <person name="Grattapaglia D."/>
            <person name="Tuskan G.A."/>
            <person name="Hellsten U."/>
            <person name="Hayes R.D."/>
            <person name="Grimwood J."/>
            <person name="Jenkins J."/>
            <person name="Lindquist E."/>
            <person name="Tice H."/>
            <person name="Bauer D."/>
            <person name="Goodstein D.M."/>
            <person name="Dubchak I."/>
            <person name="Poliakov A."/>
            <person name="Mizrachi E."/>
            <person name="Kullan A.R."/>
            <person name="Hussey S.G."/>
            <person name="Pinard D."/>
            <person name="van der Merwe K."/>
            <person name="Singh P."/>
            <person name="van Jaarsveld I."/>
            <person name="Silva-Junior O.B."/>
            <person name="Togawa R.C."/>
            <person name="Pappas M.R."/>
            <person name="Faria D.A."/>
            <person name="Sansaloni C.P."/>
            <person name="Petroli C.D."/>
            <person name="Yang X."/>
            <person name="Ranjan P."/>
            <person name="Tschaplinski T.J."/>
            <person name="Ye C.Y."/>
            <person name="Li T."/>
            <person name="Sterck L."/>
            <person name="Vanneste K."/>
            <person name="Murat F."/>
            <person name="Soler M."/>
            <person name="Clemente H.S."/>
            <person name="Saidi N."/>
            <person name="Cassan-Wang H."/>
            <person name="Dunand C."/>
            <person name="Hefer C.A."/>
            <person name="Bornberg-Bauer E."/>
            <person name="Kersting A.R."/>
            <person name="Vining K."/>
            <person name="Amarasinghe V."/>
            <person name="Ranik M."/>
            <person name="Naithani S."/>
            <person name="Elser J."/>
            <person name="Boyd A.E."/>
            <person name="Liston A."/>
            <person name="Spatafora J.W."/>
            <person name="Dharmwardhana P."/>
            <person name="Raja R."/>
            <person name="Sullivan C."/>
            <person name="Romanel E."/>
            <person name="Alves-Ferreira M."/>
            <person name="Kulheim C."/>
            <person name="Foley W."/>
            <person name="Carocha V."/>
            <person name="Paiva J."/>
            <person name="Kudrna D."/>
            <person name="Brommonschenkel S.H."/>
            <person name="Pasquali G."/>
            <person name="Byrne M."/>
            <person name="Rigault P."/>
            <person name="Tibbits J."/>
            <person name="Spokevicius A."/>
            <person name="Jones R.C."/>
            <person name="Steane D.A."/>
            <person name="Vaillancourt R.E."/>
            <person name="Potts B.M."/>
            <person name="Joubert F."/>
            <person name="Barry K."/>
            <person name="Pappas G.J."/>
            <person name="Strauss S.H."/>
            <person name="Jaiswal P."/>
            <person name="Grima-Pettenati J."/>
            <person name="Salse J."/>
            <person name="Van de Peer Y."/>
            <person name="Rokhsar D.S."/>
            <person name="Schmutz J."/>
        </authorList>
    </citation>
    <scope>NUCLEOTIDE SEQUENCE</scope>
    <source>
        <tissue evidence="2">Leaf extractions</tissue>
    </source>
</reference>